<evidence type="ECO:0000259" key="1">
    <source>
        <dbReference type="Pfam" id="PF22677"/>
    </source>
</evidence>
<proteinExistence type="predicted"/>
<protein>
    <submittedName>
        <fullName evidence="2">VOC family protein</fullName>
    </submittedName>
</protein>
<organism evidence="2 3">
    <name type="scientific">Actinomycetospora aeridis</name>
    <dbReference type="NCBI Taxonomy" id="3129231"/>
    <lineage>
        <taxon>Bacteria</taxon>
        <taxon>Bacillati</taxon>
        <taxon>Actinomycetota</taxon>
        <taxon>Actinomycetes</taxon>
        <taxon>Pseudonocardiales</taxon>
        <taxon>Pseudonocardiaceae</taxon>
        <taxon>Actinomycetospora</taxon>
    </lineage>
</organism>
<comment type="caution">
    <text evidence="2">The sequence shown here is derived from an EMBL/GenBank/DDBJ whole genome shotgun (WGS) entry which is preliminary data.</text>
</comment>
<keyword evidence="3" id="KW-1185">Reference proteome</keyword>
<dbReference type="InterPro" id="IPR053863">
    <property type="entry name" value="Glyoxy/Ble-like_N"/>
</dbReference>
<dbReference type="SUPFAM" id="SSF54593">
    <property type="entry name" value="Glyoxalase/Bleomycin resistance protein/Dihydroxybiphenyl dioxygenase"/>
    <property type="match status" value="1"/>
</dbReference>
<dbReference type="Proteomes" id="UP001370100">
    <property type="component" value="Unassembled WGS sequence"/>
</dbReference>
<dbReference type="EMBL" id="JBBEGL010000003">
    <property type="protein sequence ID" value="MEJ2887219.1"/>
    <property type="molecule type" value="Genomic_DNA"/>
</dbReference>
<evidence type="ECO:0000313" key="2">
    <source>
        <dbReference type="EMBL" id="MEJ2887219.1"/>
    </source>
</evidence>
<sequence>MRSIFVNLPVADVPTSRAFFDALGFSFNEQFCDETTACLVIEQNIFAMLMTPERFGDFVLGEVADPQKTTEVLLALSAESREEVDRLKATALAHGGGEWKENQDHGFMYGCSFTDPDGHVWEAVWMDPAAIAG</sequence>
<dbReference type="Pfam" id="PF22677">
    <property type="entry name" value="Ble-like_N"/>
    <property type="match status" value="1"/>
</dbReference>
<dbReference type="RefSeq" id="WP_337713704.1">
    <property type="nucleotide sequence ID" value="NZ_JBBEGL010000003.1"/>
</dbReference>
<feature type="domain" description="Glyoxalase/Bleomycin resistance-like N-terminal" evidence="1">
    <location>
        <begin position="2"/>
        <end position="41"/>
    </location>
</feature>
<dbReference type="PANTHER" id="PTHR36503:SF2">
    <property type="entry name" value="BLR2408 PROTEIN"/>
    <property type="match status" value="1"/>
</dbReference>
<dbReference type="PANTHER" id="PTHR36503">
    <property type="entry name" value="BLR2520 PROTEIN"/>
    <property type="match status" value="1"/>
</dbReference>
<reference evidence="2 3" key="1">
    <citation type="submission" date="2024-03" db="EMBL/GenBank/DDBJ databases">
        <title>Actinomycetospora sp. OC33-EN06, a novel actinomycete isolated from wild orchid (Aerides multiflora).</title>
        <authorList>
            <person name="Suriyachadkun C."/>
        </authorList>
    </citation>
    <scope>NUCLEOTIDE SEQUENCE [LARGE SCALE GENOMIC DNA]</scope>
    <source>
        <strain evidence="2 3">OC33-EN06</strain>
    </source>
</reference>
<accession>A0ABU8N5K8</accession>
<gene>
    <name evidence="2" type="ORF">WCD41_12245</name>
</gene>
<evidence type="ECO:0000313" key="3">
    <source>
        <dbReference type="Proteomes" id="UP001370100"/>
    </source>
</evidence>
<name>A0ABU8N5K8_9PSEU</name>
<dbReference type="Gene3D" id="3.10.180.10">
    <property type="entry name" value="2,3-Dihydroxybiphenyl 1,2-Dioxygenase, domain 1"/>
    <property type="match status" value="1"/>
</dbReference>
<dbReference type="InterPro" id="IPR029068">
    <property type="entry name" value="Glyas_Bleomycin-R_OHBP_Dase"/>
</dbReference>